<dbReference type="Proteomes" id="UP001230908">
    <property type="component" value="Unassembled WGS sequence"/>
</dbReference>
<accession>A0ABU0ZEK0</accession>
<keyword evidence="3" id="KW-1185">Reference proteome</keyword>
<reference evidence="2 3" key="1">
    <citation type="submission" date="2023-08" db="EMBL/GenBank/DDBJ databases">
        <title>Phytohabitans sansha sp. nov., isolated from marine sediment.</title>
        <authorList>
            <person name="Zhao Y."/>
            <person name="Yi K."/>
        </authorList>
    </citation>
    <scope>NUCLEOTIDE SEQUENCE [LARGE SCALE GENOMIC DNA]</scope>
    <source>
        <strain evidence="2 3">ZYX-F-186</strain>
    </source>
</reference>
<dbReference type="EMBL" id="JAVHUY010000007">
    <property type="protein sequence ID" value="MDQ7904854.1"/>
    <property type="molecule type" value="Genomic_DNA"/>
</dbReference>
<evidence type="ECO:0000313" key="2">
    <source>
        <dbReference type="EMBL" id="MDQ7904854.1"/>
    </source>
</evidence>
<comment type="caution">
    <text evidence="2">The sequence shown here is derived from an EMBL/GenBank/DDBJ whole genome shotgun (WGS) entry which is preliminary data.</text>
</comment>
<dbReference type="Pfam" id="PF20060">
    <property type="entry name" value="DUF6459"/>
    <property type="match status" value="1"/>
</dbReference>
<organism evidence="2 3">
    <name type="scientific">Phytohabitans maris</name>
    <dbReference type="NCBI Taxonomy" id="3071409"/>
    <lineage>
        <taxon>Bacteria</taxon>
        <taxon>Bacillati</taxon>
        <taxon>Actinomycetota</taxon>
        <taxon>Actinomycetes</taxon>
        <taxon>Micromonosporales</taxon>
        <taxon>Micromonosporaceae</taxon>
    </lineage>
</organism>
<proteinExistence type="predicted"/>
<gene>
    <name evidence="2" type="ORF">RB614_10015</name>
</gene>
<dbReference type="RefSeq" id="WP_308712122.1">
    <property type="nucleotide sequence ID" value="NZ_JAVHUY010000007.1"/>
</dbReference>
<evidence type="ECO:0000256" key="1">
    <source>
        <dbReference type="SAM" id="MobiDB-lite"/>
    </source>
</evidence>
<feature type="region of interest" description="Disordered" evidence="1">
    <location>
        <begin position="41"/>
        <end position="79"/>
    </location>
</feature>
<dbReference type="InterPro" id="IPR045596">
    <property type="entry name" value="DUF6459"/>
</dbReference>
<name>A0ABU0ZEK0_9ACTN</name>
<evidence type="ECO:0000313" key="3">
    <source>
        <dbReference type="Proteomes" id="UP001230908"/>
    </source>
</evidence>
<sequence length="198" mass="21980">MIAQVRPAIRLRPAPALDPPFDDETAPQLWDQLPLQLDGATRHRRHAPIPVPRVRSGAPTLMSPESDGDATAQPTLADASEEAKRAARRFLDVCLEIFNGYRPIAHIRGLTGYNASPIVDQMAACLDRANGLRRAHDPGRVLPRERRSVFLRHLRVCEPRAGVAEGAAALALFGRTWALAFRLERKRGRWHCAAVRLV</sequence>
<protein>
    <submittedName>
        <fullName evidence="2">Rv3235 family protein</fullName>
    </submittedName>
</protein>